<dbReference type="Gene3D" id="2.30.30.190">
    <property type="entry name" value="CAP Gly-rich-like domain"/>
    <property type="match status" value="1"/>
</dbReference>
<dbReference type="STRING" id="2769.R7QLS8"/>
<name>R7QLS8_CHOCR</name>
<gene>
    <name evidence="6" type="ORF">CHC_T00000070001</name>
</gene>
<evidence type="ECO:0000256" key="4">
    <source>
        <dbReference type="ARBA" id="ARBA00022737"/>
    </source>
</evidence>
<dbReference type="Gramene" id="CDF39034">
    <property type="protein sequence ID" value="CDF39034"/>
    <property type="gene ID" value="CHC_T00000070001"/>
</dbReference>
<dbReference type="RefSeq" id="XP_005718939.1">
    <property type="nucleotide sequence ID" value="XM_005718882.1"/>
</dbReference>
<dbReference type="PROSITE" id="PS50245">
    <property type="entry name" value="CAP_GLY_2"/>
    <property type="match status" value="1"/>
</dbReference>
<dbReference type="EMBL" id="HG001985">
    <property type="protein sequence ID" value="CDF39034.1"/>
    <property type="molecule type" value="Genomic_DNA"/>
</dbReference>
<evidence type="ECO:0000256" key="1">
    <source>
        <dbReference type="ARBA" id="ARBA00004496"/>
    </source>
</evidence>
<dbReference type="OMA" id="NENSTFA"/>
<accession>R7QLS8</accession>
<evidence type="ECO:0000259" key="5">
    <source>
        <dbReference type="PROSITE" id="PS50245"/>
    </source>
</evidence>
<evidence type="ECO:0000313" key="6">
    <source>
        <dbReference type="EMBL" id="CDF39034.1"/>
    </source>
</evidence>
<sequence length="537" mass="59206">MSDLSVGARVEHLGHRATVRFLGRLKGRPADTWVGLEWDDHTRGKHSGAVDGVQYFQVDRPGSASFIKKSKLGAAGRVSFEAALRQRYVTDASDTSYREQRHEIGGSGGKVEFRFGDCMLPMRRLKFVDLSGLGVAAGLEEEKQPGDLLVAMRELRLADSLFESMRFVHQILNEFLKLAVLDVSRNVLGGSDSPAEAIEGARHDCLHTLIMNSCNVAWKDIRTLCGRTPNLRELRVYNCSITSLQQPEAFVQTFARLQLLDLDQNGVSWATVVSHLGALPHLRELYLSRNGLEDCDALLATEAGGGAVFRRLEILSLAGNKLDGWRVVTALHALPALRQLRLAGNPVMADEEDVERESLKCGVLVMTGRMHAIARVGQMQLLDGSSISEDERLYAEKKYVIEVCAAGANARGMAQAKLENPRLEELWAKFELDDNGGMGAGRKGVTGSMKDDLIKVQMEATAKAGAGRQCVTRHVPRNVTIERVKRIANRLLRIKGVTEEVFIQVGGDIKEVEDESRDIDYWLSFGDEGEGIKLICA</sequence>
<dbReference type="GO" id="GO:0005634">
    <property type="term" value="C:nucleus"/>
    <property type="evidence" value="ECO:0007669"/>
    <property type="project" value="TreeGrafter"/>
</dbReference>
<dbReference type="AlphaFoldDB" id="R7QLS8"/>
<dbReference type="InterPro" id="IPR032675">
    <property type="entry name" value="LRR_dom_sf"/>
</dbReference>
<dbReference type="Pfam" id="PF01302">
    <property type="entry name" value="CAP_GLY"/>
    <property type="match status" value="1"/>
</dbReference>
<dbReference type="Gene3D" id="3.80.10.10">
    <property type="entry name" value="Ribonuclease Inhibitor"/>
    <property type="match status" value="2"/>
</dbReference>
<keyword evidence="7" id="KW-1185">Reference proteome</keyword>
<dbReference type="GeneID" id="17326664"/>
<proteinExistence type="predicted"/>
<evidence type="ECO:0000256" key="2">
    <source>
        <dbReference type="ARBA" id="ARBA00022490"/>
    </source>
</evidence>
<dbReference type="InterPro" id="IPR000938">
    <property type="entry name" value="CAP-Gly_domain"/>
</dbReference>
<evidence type="ECO:0000256" key="3">
    <source>
        <dbReference type="ARBA" id="ARBA00022614"/>
    </source>
</evidence>
<reference evidence="7" key="1">
    <citation type="journal article" date="2013" name="Proc. Natl. Acad. Sci. U.S.A.">
        <title>Genome structure and metabolic features in the red seaweed Chondrus crispus shed light on evolution of the Archaeplastida.</title>
        <authorList>
            <person name="Collen J."/>
            <person name="Porcel B."/>
            <person name="Carre W."/>
            <person name="Ball S.G."/>
            <person name="Chaparro C."/>
            <person name="Tonon T."/>
            <person name="Barbeyron T."/>
            <person name="Michel G."/>
            <person name="Noel B."/>
            <person name="Valentin K."/>
            <person name="Elias M."/>
            <person name="Artiguenave F."/>
            <person name="Arun A."/>
            <person name="Aury J.M."/>
            <person name="Barbosa-Neto J.F."/>
            <person name="Bothwell J.H."/>
            <person name="Bouget F.Y."/>
            <person name="Brillet L."/>
            <person name="Cabello-Hurtado F."/>
            <person name="Capella-Gutierrez S."/>
            <person name="Charrier B."/>
            <person name="Cladiere L."/>
            <person name="Cock J.M."/>
            <person name="Coelho S.M."/>
            <person name="Colleoni C."/>
            <person name="Czjzek M."/>
            <person name="Da Silva C."/>
            <person name="Delage L."/>
            <person name="Denoeud F."/>
            <person name="Deschamps P."/>
            <person name="Dittami S.M."/>
            <person name="Gabaldon T."/>
            <person name="Gachon C.M."/>
            <person name="Groisillier A."/>
            <person name="Herve C."/>
            <person name="Jabbari K."/>
            <person name="Katinka M."/>
            <person name="Kloareg B."/>
            <person name="Kowalczyk N."/>
            <person name="Labadie K."/>
            <person name="Leblanc C."/>
            <person name="Lopez P.J."/>
            <person name="McLachlan D.H."/>
            <person name="Meslet-Cladiere L."/>
            <person name="Moustafa A."/>
            <person name="Nehr Z."/>
            <person name="Nyvall Collen P."/>
            <person name="Panaud O."/>
            <person name="Partensky F."/>
            <person name="Poulain J."/>
            <person name="Rensing S.A."/>
            <person name="Rousvoal S."/>
            <person name="Samson G."/>
            <person name="Symeonidi A."/>
            <person name="Weissenbach J."/>
            <person name="Zambounis A."/>
            <person name="Wincker P."/>
            <person name="Boyen C."/>
        </authorList>
    </citation>
    <scope>NUCLEOTIDE SEQUENCE [LARGE SCALE GENOMIC DNA]</scope>
    <source>
        <strain evidence="7">cv. Stackhouse</strain>
    </source>
</reference>
<keyword evidence="2" id="KW-0963">Cytoplasm</keyword>
<dbReference type="PROSITE" id="PS00845">
    <property type="entry name" value="CAP_GLY_1"/>
    <property type="match status" value="1"/>
</dbReference>
<dbReference type="GO" id="GO:0005737">
    <property type="term" value="C:cytoplasm"/>
    <property type="evidence" value="ECO:0007669"/>
    <property type="project" value="UniProtKB-SubCell"/>
</dbReference>
<dbReference type="OrthoDB" id="3279at2759"/>
<organism evidence="6 7">
    <name type="scientific">Chondrus crispus</name>
    <name type="common">Carrageen Irish moss</name>
    <name type="synonym">Polymorpha crispa</name>
    <dbReference type="NCBI Taxonomy" id="2769"/>
    <lineage>
        <taxon>Eukaryota</taxon>
        <taxon>Rhodophyta</taxon>
        <taxon>Florideophyceae</taxon>
        <taxon>Rhodymeniophycidae</taxon>
        <taxon>Gigartinales</taxon>
        <taxon>Gigartinaceae</taxon>
        <taxon>Chondrus</taxon>
    </lineage>
</organism>
<protein>
    <recommendedName>
        <fullName evidence="5">CAP-Gly domain-containing protein</fullName>
    </recommendedName>
</protein>
<dbReference type="PhylomeDB" id="R7QLS8"/>
<feature type="domain" description="CAP-Gly" evidence="5">
    <location>
        <begin position="33"/>
        <end position="68"/>
    </location>
</feature>
<dbReference type="Proteomes" id="UP000012073">
    <property type="component" value="Unassembled WGS sequence"/>
</dbReference>
<evidence type="ECO:0000313" key="7">
    <source>
        <dbReference type="Proteomes" id="UP000012073"/>
    </source>
</evidence>
<keyword evidence="3" id="KW-0433">Leucine-rich repeat</keyword>
<dbReference type="PANTHER" id="PTHR22710">
    <property type="entry name" value="X-RAY RADIATION RESISTANCE ASSOCIATED PROTEIN 1 XRRA1"/>
    <property type="match status" value="1"/>
</dbReference>
<dbReference type="PANTHER" id="PTHR22710:SF2">
    <property type="entry name" value="X-RAY RADIATION RESISTANCE-ASSOCIATED PROTEIN 1"/>
    <property type="match status" value="1"/>
</dbReference>
<comment type="subcellular location">
    <subcellularLocation>
        <location evidence="1">Cytoplasm</location>
    </subcellularLocation>
</comment>
<dbReference type="SUPFAM" id="SSF74924">
    <property type="entry name" value="Cap-Gly domain"/>
    <property type="match status" value="1"/>
</dbReference>
<dbReference type="SMART" id="SM01052">
    <property type="entry name" value="CAP_GLY"/>
    <property type="match status" value="1"/>
</dbReference>
<dbReference type="InterPro" id="IPR036859">
    <property type="entry name" value="CAP-Gly_dom_sf"/>
</dbReference>
<dbReference type="KEGG" id="ccp:CHC_T00000070001"/>
<keyword evidence="4" id="KW-0677">Repeat</keyword>
<dbReference type="SUPFAM" id="SSF52047">
    <property type="entry name" value="RNI-like"/>
    <property type="match status" value="1"/>
</dbReference>